<dbReference type="EMBL" id="CP003422">
    <property type="protein sequence ID" value="AFH62390.1"/>
    <property type="molecule type" value="Genomic_DNA"/>
</dbReference>
<evidence type="ECO:0000313" key="3">
    <source>
        <dbReference type="Proteomes" id="UP000007392"/>
    </source>
</evidence>
<feature type="domain" description="Putative Flp pilus-assembly TadG-like N-terminal" evidence="1">
    <location>
        <begin position="11"/>
        <end position="57"/>
    </location>
</feature>
<dbReference type="InterPro" id="IPR028087">
    <property type="entry name" value="Tad_N"/>
</dbReference>
<dbReference type="RefSeq" id="WP_014650958.1">
    <property type="nucleotide sequence ID" value="NC_017672.3"/>
</dbReference>
<dbReference type="OrthoDB" id="5447051at2"/>
<dbReference type="PATRIC" id="fig|997761.3.peg.3340"/>
<accession>I0BJ43</accession>
<sequence>MGRRFLGEQQGSALVLAALMLAVLLGAAGLVIDGGTVYVQKSRLQKAANAAALSGAQELTGAQAAVNAVVREVLLRHGEEPSLVSSQVEPGRKVTVSLRREVQLGFSGLFGRESAPVEARAAAEILTMGEAAGAAPLGIDESIPLEFGRQYRLKVDQTEVSYGNFGVLALGGTGAATYEDNLKYGYKKSLKVGDIIETQTGNIAEKTRAGVNERINSCPYPDGDYSHRDCTRIILIPVYKPHSQTSNQLKQVEIKGFAYFYISKPMAPKDTYIDGIFIQRAGTGIAAPGAVSRGAYAIRLTE</sequence>
<evidence type="ECO:0000259" key="1">
    <source>
        <dbReference type="Pfam" id="PF13400"/>
    </source>
</evidence>
<dbReference type="Proteomes" id="UP000007392">
    <property type="component" value="Chromosome"/>
</dbReference>
<evidence type="ECO:0000313" key="2">
    <source>
        <dbReference type="EMBL" id="AFH62390.1"/>
    </source>
</evidence>
<dbReference type="KEGG" id="pmw:B2K_16960"/>
<name>I0BJ43_9BACL</name>
<protein>
    <recommendedName>
        <fullName evidence="1">Putative Flp pilus-assembly TadG-like N-terminal domain-containing protein</fullName>
    </recommendedName>
</protein>
<dbReference type="AlphaFoldDB" id="I0BJ43"/>
<gene>
    <name evidence="2" type="ORF">B2K_16960</name>
</gene>
<dbReference type="HOGENOM" id="CLU_068230_0_0_9"/>
<dbReference type="Pfam" id="PF13400">
    <property type="entry name" value="Tad"/>
    <property type="match status" value="1"/>
</dbReference>
<proteinExistence type="predicted"/>
<reference evidence="2 3" key="1">
    <citation type="submission" date="2013-06" db="EMBL/GenBank/DDBJ databases">
        <title>Complete genome sequence of Paenibacillus mucilaginosus K02.</title>
        <authorList>
            <person name="Xiao B."/>
            <person name="Sun L."/>
            <person name="Xiao L."/>
            <person name="Lian B."/>
        </authorList>
    </citation>
    <scope>NUCLEOTIDE SEQUENCE [LARGE SCALE GENOMIC DNA]</scope>
    <source>
        <strain evidence="2 3">K02</strain>
    </source>
</reference>
<organism evidence="2 3">
    <name type="scientific">Paenibacillus mucilaginosus K02</name>
    <dbReference type="NCBI Taxonomy" id="997761"/>
    <lineage>
        <taxon>Bacteria</taxon>
        <taxon>Bacillati</taxon>
        <taxon>Bacillota</taxon>
        <taxon>Bacilli</taxon>
        <taxon>Bacillales</taxon>
        <taxon>Paenibacillaceae</taxon>
        <taxon>Paenibacillus</taxon>
    </lineage>
</organism>